<dbReference type="PATRIC" id="fig|743719.3.peg.2627"/>
<dbReference type="Proteomes" id="UP000003891">
    <property type="component" value="Unassembled WGS sequence"/>
</dbReference>
<name>G4HF44_9BACL</name>
<evidence type="ECO:0000313" key="2">
    <source>
        <dbReference type="Proteomes" id="UP000003891"/>
    </source>
</evidence>
<dbReference type="EMBL" id="AGIP01000005">
    <property type="protein sequence ID" value="EHB64361.1"/>
    <property type="molecule type" value="Genomic_DNA"/>
</dbReference>
<accession>G4HF44</accession>
<reference evidence="1 2" key="1">
    <citation type="submission" date="2011-09" db="EMBL/GenBank/DDBJ databases">
        <title>The draft genome of Paenibacillus lactis 154.</title>
        <authorList>
            <consortium name="US DOE Joint Genome Institute (JGI-PGF)"/>
            <person name="Lucas S."/>
            <person name="Han J."/>
            <person name="Lapidus A."/>
            <person name="Cheng J.-F."/>
            <person name="Goodwin L."/>
            <person name="Pitluck S."/>
            <person name="Peters L."/>
            <person name="Land M.L."/>
            <person name="Hauser L."/>
            <person name="Siebers A."/>
            <person name="Thelen M."/>
            <person name="Hugenholtz P."/>
            <person name="Allgaier M."/>
            <person name="Woyke T.J."/>
        </authorList>
    </citation>
    <scope>NUCLEOTIDE SEQUENCE [LARGE SCALE GENOMIC DNA]</scope>
    <source>
        <strain evidence="1 2">154</strain>
    </source>
</reference>
<protein>
    <submittedName>
        <fullName evidence="1">Uncharacterized protein</fullName>
    </submittedName>
</protein>
<organism evidence="1 2">
    <name type="scientific">Paenibacillus lactis 154</name>
    <dbReference type="NCBI Taxonomy" id="743719"/>
    <lineage>
        <taxon>Bacteria</taxon>
        <taxon>Bacillati</taxon>
        <taxon>Bacillota</taxon>
        <taxon>Bacilli</taxon>
        <taxon>Bacillales</taxon>
        <taxon>Paenibacillaceae</taxon>
        <taxon>Paenibacillus</taxon>
    </lineage>
</organism>
<gene>
    <name evidence="1" type="ORF">PaelaDRAFT_2605</name>
</gene>
<evidence type="ECO:0000313" key="1">
    <source>
        <dbReference type="EMBL" id="EHB64361.1"/>
    </source>
</evidence>
<sequence length="99" mass="10627">MPTLNWWARFELSAAHRMLFRSLLPPDSLDDLHTQGRNPTAKANASLLLLHPAAPLGPFNDGGAGSCFELLADATEASSIEAESDYLKIVSAGAFPFTN</sequence>
<proteinExistence type="predicted"/>
<dbReference type="AlphaFoldDB" id="G4HF44"/>